<keyword evidence="3" id="KW-1185">Reference proteome</keyword>
<evidence type="ECO:0000259" key="1">
    <source>
        <dbReference type="Pfam" id="PF00144"/>
    </source>
</evidence>
<dbReference type="PANTHER" id="PTHR43283:SF7">
    <property type="entry name" value="BETA-LACTAMASE-RELATED DOMAIN-CONTAINING PROTEIN"/>
    <property type="match status" value="1"/>
</dbReference>
<dbReference type="RefSeq" id="WP_014855560.1">
    <property type="nucleotide sequence ID" value="NC_018178.1"/>
</dbReference>
<dbReference type="OrthoDB" id="9773047at2"/>
<evidence type="ECO:0000313" key="2">
    <source>
        <dbReference type="EMBL" id="AFN74124.1"/>
    </source>
</evidence>
<dbReference type="Pfam" id="PF00144">
    <property type="entry name" value="Beta-lactamase"/>
    <property type="match status" value="1"/>
</dbReference>
<dbReference type="Proteomes" id="UP000009011">
    <property type="component" value="Chromosome"/>
</dbReference>
<accession>I6ZPY4</accession>
<dbReference type="KEGG" id="mro:MROS_0883"/>
<keyword evidence="2" id="KW-0378">Hydrolase</keyword>
<dbReference type="eggNOG" id="COG1680">
    <property type="taxonomic scope" value="Bacteria"/>
</dbReference>
<organism evidence="2 3">
    <name type="scientific">Melioribacter roseus (strain DSM 23840 / JCM 17771 / VKM B-2668 / P3M-2)</name>
    <dbReference type="NCBI Taxonomy" id="1191523"/>
    <lineage>
        <taxon>Bacteria</taxon>
        <taxon>Pseudomonadati</taxon>
        <taxon>Ignavibacteriota</taxon>
        <taxon>Ignavibacteria</taxon>
        <taxon>Ignavibacteriales</taxon>
        <taxon>Melioribacteraceae</taxon>
        <taxon>Melioribacter</taxon>
    </lineage>
</organism>
<reference evidence="2 3" key="1">
    <citation type="journal article" date="2013" name="PLoS ONE">
        <title>Genomic analysis of Melioribacter roseus, facultatively anaerobic organotrophic bacterium representing a novel deep lineage within Bacteriodetes/Chlorobi group.</title>
        <authorList>
            <person name="Kadnikov V.V."/>
            <person name="Mardanov A.V."/>
            <person name="Podosokorskaya O.A."/>
            <person name="Gavrilov S.N."/>
            <person name="Kublanov I.V."/>
            <person name="Beletsky A.V."/>
            <person name="Bonch-Osmolovskaya E.A."/>
            <person name="Ravin N.V."/>
        </authorList>
    </citation>
    <scope>NUCLEOTIDE SEQUENCE [LARGE SCALE GENOMIC DNA]</scope>
    <source>
        <strain evidence="3">JCM 17771 / P3M-2</strain>
    </source>
</reference>
<feature type="domain" description="Beta-lactamase-related" evidence="1">
    <location>
        <begin position="37"/>
        <end position="304"/>
    </location>
</feature>
<dbReference type="Gene3D" id="3.40.710.10">
    <property type="entry name" value="DD-peptidase/beta-lactamase superfamily"/>
    <property type="match status" value="1"/>
</dbReference>
<dbReference type="InterPro" id="IPR012338">
    <property type="entry name" value="Beta-lactam/transpept-like"/>
</dbReference>
<proteinExistence type="predicted"/>
<protein>
    <submittedName>
        <fullName evidence="2">6-aminohexanoate-dimer hydrolase</fullName>
    </submittedName>
</protein>
<sequence>MKHIINYIVFFICAMNLNAQTAIIDRYVKEYNRKNPLTHSVIIYRDGDVLYENYFNNFDSEKLNNLKSVTKSIVSILIGIAIDKGHIESENVKVSELLPELFVGVGDKRKSEITVRDLLTMSAGFQWNNLGGKRRGGWDKSVNPSQYLIQNVPLVNNPGDKWNYNSGLSHLLSVIISRTTGMSSLEFARKYLFDPLGIKEIKWSKANDGVYKGNSELWMKPRDLLKIGMLMLNNGVWENESIVSAEWIEKSTKKYYDGFEQIGGYGYHWHTRKFGEYDSFLAAGWGGQFLIVIPALNTVVVNTSKWNALSSTYMIFDLIDKYLINGYK</sequence>
<dbReference type="InterPro" id="IPR050789">
    <property type="entry name" value="Diverse_Enzym_Activities"/>
</dbReference>
<dbReference type="PANTHER" id="PTHR43283">
    <property type="entry name" value="BETA-LACTAMASE-RELATED"/>
    <property type="match status" value="1"/>
</dbReference>
<evidence type="ECO:0000313" key="3">
    <source>
        <dbReference type="Proteomes" id="UP000009011"/>
    </source>
</evidence>
<gene>
    <name evidence="2" type="ordered locus">MROS_0883</name>
</gene>
<dbReference type="HOGENOM" id="CLU_030169_1_2_10"/>
<dbReference type="InterPro" id="IPR001466">
    <property type="entry name" value="Beta-lactam-related"/>
</dbReference>
<dbReference type="GO" id="GO:0016787">
    <property type="term" value="F:hydrolase activity"/>
    <property type="evidence" value="ECO:0007669"/>
    <property type="project" value="UniProtKB-KW"/>
</dbReference>
<dbReference type="EMBL" id="CP003557">
    <property type="protein sequence ID" value="AFN74124.1"/>
    <property type="molecule type" value="Genomic_DNA"/>
</dbReference>
<dbReference type="STRING" id="1191523.MROS_0883"/>
<name>I6ZPY4_MELRP</name>
<dbReference type="AlphaFoldDB" id="I6ZPY4"/>
<dbReference type="SUPFAM" id="SSF56601">
    <property type="entry name" value="beta-lactamase/transpeptidase-like"/>
    <property type="match status" value="1"/>
</dbReference>